<keyword evidence="2" id="KW-0808">Transferase</keyword>
<dbReference type="Proteomes" id="UP000230273">
    <property type="component" value="Unassembled WGS sequence"/>
</dbReference>
<dbReference type="SMART" id="SM00450">
    <property type="entry name" value="RHOD"/>
    <property type="match status" value="1"/>
</dbReference>
<dbReference type="SUPFAM" id="SSF52821">
    <property type="entry name" value="Rhodanese/Cell cycle control phosphatase"/>
    <property type="match status" value="1"/>
</dbReference>
<dbReference type="InterPro" id="IPR001763">
    <property type="entry name" value="Rhodanese-like_dom"/>
</dbReference>
<dbReference type="InterPro" id="IPR050229">
    <property type="entry name" value="GlpE_sulfurtransferase"/>
</dbReference>
<name>A0A2G9YXC9_9BACT</name>
<dbReference type="InterPro" id="IPR036873">
    <property type="entry name" value="Rhodanese-like_dom_sf"/>
</dbReference>
<protein>
    <submittedName>
        <fullName evidence="2">Sulfurtransferase</fullName>
    </submittedName>
</protein>
<dbReference type="Gene3D" id="3.40.250.10">
    <property type="entry name" value="Rhodanese-like domain"/>
    <property type="match status" value="1"/>
</dbReference>
<accession>A0A2G9YXC9</accession>
<dbReference type="AlphaFoldDB" id="A0A2G9YXC9"/>
<gene>
    <name evidence="2" type="ORF">COX36_00655</name>
</gene>
<dbReference type="EMBL" id="PCRP01000011">
    <property type="protein sequence ID" value="PIP23914.1"/>
    <property type="molecule type" value="Genomic_DNA"/>
</dbReference>
<dbReference type="PROSITE" id="PS50206">
    <property type="entry name" value="RHODANESE_3"/>
    <property type="match status" value="1"/>
</dbReference>
<organism evidence="2 3">
    <name type="scientific">Candidatus Nealsonbacteria bacterium CG23_combo_of_CG06-09_8_20_14_all_38_19</name>
    <dbReference type="NCBI Taxonomy" id="1974721"/>
    <lineage>
        <taxon>Bacteria</taxon>
        <taxon>Candidatus Nealsoniibacteriota</taxon>
    </lineage>
</organism>
<evidence type="ECO:0000259" key="1">
    <source>
        <dbReference type="PROSITE" id="PS50206"/>
    </source>
</evidence>
<feature type="domain" description="Rhodanese" evidence="1">
    <location>
        <begin position="4"/>
        <end position="95"/>
    </location>
</feature>
<dbReference type="GO" id="GO:0016740">
    <property type="term" value="F:transferase activity"/>
    <property type="evidence" value="ECO:0007669"/>
    <property type="project" value="UniProtKB-KW"/>
</dbReference>
<dbReference type="PANTHER" id="PTHR43031">
    <property type="entry name" value="FAD-DEPENDENT OXIDOREDUCTASE"/>
    <property type="match status" value="1"/>
</dbReference>
<reference evidence="2 3" key="1">
    <citation type="submission" date="2017-09" db="EMBL/GenBank/DDBJ databases">
        <title>Depth-based differentiation of microbial function through sediment-hosted aquifers and enrichment of novel symbionts in the deep terrestrial subsurface.</title>
        <authorList>
            <person name="Probst A.J."/>
            <person name="Ladd B."/>
            <person name="Jarett J.K."/>
            <person name="Geller-Mcgrath D.E."/>
            <person name="Sieber C.M."/>
            <person name="Emerson J.B."/>
            <person name="Anantharaman K."/>
            <person name="Thomas B.C."/>
            <person name="Malmstrom R."/>
            <person name="Stieglmeier M."/>
            <person name="Klingl A."/>
            <person name="Woyke T."/>
            <person name="Ryan C.M."/>
            <person name="Banfield J.F."/>
        </authorList>
    </citation>
    <scope>NUCLEOTIDE SEQUENCE [LARGE SCALE GENOMIC DNA]</scope>
    <source>
        <strain evidence="2">CG23_combo_of_CG06-09_8_20_14_all_38_19</strain>
    </source>
</reference>
<sequence length="95" mass="10687">MMENNEPLKLIEVLSRENFSSGHLTGAINLPVNELENLAPKHLSKTDTIIVYCASYACHASTNAAEILLDMGYKRTFDFKDSKKLWIDSGLELEK</sequence>
<dbReference type="Pfam" id="PF00581">
    <property type="entry name" value="Rhodanese"/>
    <property type="match status" value="1"/>
</dbReference>
<dbReference type="CDD" id="cd00158">
    <property type="entry name" value="RHOD"/>
    <property type="match status" value="1"/>
</dbReference>
<dbReference type="PANTHER" id="PTHR43031:SF1">
    <property type="entry name" value="PYRIDINE NUCLEOTIDE-DISULPHIDE OXIDOREDUCTASE"/>
    <property type="match status" value="1"/>
</dbReference>
<comment type="caution">
    <text evidence="2">The sequence shown here is derived from an EMBL/GenBank/DDBJ whole genome shotgun (WGS) entry which is preliminary data.</text>
</comment>
<evidence type="ECO:0000313" key="3">
    <source>
        <dbReference type="Proteomes" id="UP000230273"/>
    </source>
</evidence>
<evidence type="ECO:0000313" key="2">
    <source>
        <dbReference type="EMBL" id="PIP23914.1"/>
    </source>
</evidence>
<proteinExistence type="predicted"/>